<feature type="region of interest" description="Disordered" evidence="2">
    <location>
        <begin position="63"/>
        <end position="92"/>
    </location>
</feature>
<dbReference type="GO" id="GO:0003677">
    <property type="term" value="F:DNA binding"/>
    <property type="evidence" value="ECO:0007669"/>
    <property type="project" value="UniProtKB-KW"/>
</dbReference>
<dbReference type="InterPro" id="IPR001387">
    <property type="entry name" value="Cro/C1-type_HTH"/>
</dbReference>
<keyword evidence="1" id="KW-0238">DNA-binding</keyword>
<dbReference type="SMART" id="SM00530">
    <property type="entry name" value="HTH_XRE"/>
    <property type="match status" value="1"/>
</dbReference>
<dbReference type="SUPFAM" id="SSF47413">
    <property type="entry name" value="lambda repressor-like DNA-binding domains"/>
    <property type="match status" value="1"/>
</dbReference>
<evidence type="ECO:0000313" key="5">
    <source>
        <dbReference type="Proteomes" id="UP000748108"/>
    </source>
</evidence>
<proteinExistence type="predicted"/>
<dbReference type="PANTHER" id="PTHR46558:SF14">
    <property type="entry name" value="HTH-TYPE TRANSCRIPTIONAL REGULATOR ANSR"/>
    <property type="match status" value="1"/>
</dbReference>
<protein>
    <submittedName>
        <fullName evidence="4">Helix-turn-helix domain-containing protein</fullName>
    </submittedName>
</protein>
<gene>
    <name evidence="4" type="ORF">KM312_05455</name>
</gene>
<evidence type="ECO:0000313" key="4">
    <source>
        <dbReference type="EMBL" id="MBT9282088.1"/>
    </source>
</evidence>
<dbReference type="CDD" id="cd00093">
    <property type="entry name" value="HTH_XRE"/>
    <property type="match status" value="1"/>
</dbReference>
<dbReference type="PROSITE" id="PS50943">
    <property type="entry name" value="HTH_CROC1"/>
    <property type="match status" value="1"/>
</dbReference>
<evidence type="ECO:0000256" key="2">
    <source>
        <dbReference type="SAM" id="MobiDB-lite"/>
    </source>
</evidence>
<feature type="domain" description="HTH cro/C1-type" evidence="3">
    <location>
        <begin position="6"/>
        <end position="60"/>
    </location>
</feature>
<accession>A0A947CWT5</accession>
<dbReference type="AlphaFoldDB" id="A0A947CWT5"/>
<dbReference type="EMBL" id="JAHHQF010000050">
    <property type="protein sequence ID" value="MBT9282088.1"/>
    <property type="molecule type" value="Genomic_DNA"/>
</dbReference>
<evidence type="ECO:0000259" key="3">
    <source>
        <dbReference type="PROSITE" id="PS50943"/>
    </source>
</evidence>
<evidence type="ECO:0000256" key="1">
    <source>
        <dbReference type="ARBA" id="ARBA00023125"/>
    </source>
</evidence>
<dbReference type="InterPro" id="IPR010982">
    <property type="entry name" value="Lambda_DNA-bd_dom_sf"/>
</dbReference>
<organism evidence="4 5">
    <name type="scientific">Hydrogenibacillus schlegelii</name>
    <name type="common">Bacillus schlegelii</name>
    <dbReference type="NCBI Taxonomy" id="1484"/>
    <lineage>
        <taxon>Bacteria</taxon>
        <taxon>Bacillati</taxon>
        <taxon>Bacillota</taxon>
        <taxon>Bacilli</taxon>
        <taxon>Bacillales</taxon>
        <taxon>Bacillales Family X. Incertae Sedis</taxon>
        <taxon>Hydrogenibacillus</taxon>
    </lineage>
</organism>
<dbReference type="PANTHER" id="PTHR46558">
    <property type="entry name" value="TRACRIPTIONAL REGULATORY PROTEIN-RELATED-RELATED"/>
    <property type="match status" value="1"/>
</dbReference>
<name>A0A947CWT5_HYDSH</name>
<comment type="caution">
    <text evidence="4">The sequence shown here is derived from an EMBL/GenBank/DDBJ whole genome shotgun (WGS) entry which is preliminary data.</text>
</comment>
<dbReference type="Proteomes" id="UP000748108">
    <property type="component" value="Unassembled WGS sequence"/>
</dbReference>
<reference evidence="4" key="1">
    <citation type="journal article" date="2021" name="Microbiology">
        <title>Metagenomic Analysis of the Microbial Community in the Underground Coal Fire Area (Kemerovo Region, Russia) Revealed Predominance of Thermophilic Members of the Phyla Deinococcus-thermus, Aquificae, and Firmicutes.</title>
        <authorList>
            <person name="Kadnikov V."/>
            <person name="Mardanov A.V."/>
            <person name="Beletsky A.V."/>
            <person name="Karnachuk O.V."/>
            <person name="Ravin N.V."/>
        </authorList>
    </citation>
    <scope>NUCLEOTIDE SEQUENCE</scope>
    <source>
        <strain evidence="4">RBS10-49</strain>
    </source>
</reference>
<sequence length="157" mass="18324">MYADRLVHLRKSRGLTQQEIADKLKISRSTYAQYELGRRRPDYETLLGLANIFNVSIDYLLGRTDDPQPPSSAQTPEKRSDSSPPSRPKDPYQQMIDEAIEQLEPEERRIIEKIRSMPDLDLQFKDFEADPVQNLRDLVKIWRLLHPEDFENGGVKK</sequence>
<dbReference type="Pfam" id="PF01381">
    <property type="entry name" value="HTH_3"/>
    <property type="match status" value="1"/>
</dbReference>
<dbReference type="Gene3D" id="1.10.260.40">
    <property type="entry name" value="lambda repressor-like DNA-binding domains"/>
    <property type="match status" value="1"/>
</dbReference>